<evidence type="ECO:0000313" key="5">
    <source>
        <dbReference type="Proteomes" id="UP000317648"/>
    </source>
</evidence>
<gene>
    <name evidence="4" type="ORF">Pla8534_56370</name>
</gene>
<dbReference type="PANTHER" id="PTHR34512">
    <property type="entry name" value="CELL SURFACE PROTEIN"/>
    <property type="match status" value="1"/>
</dbReference>
<protein>
    <submittedName>
        <fullName evidence="4">Outer membrane biogenesis protein BamB</fullName>
    </submittedName>
</protein>
<dbReference type="PANTHER" id="PTHR34512:SF30">
    <property type="entry name" value="OUTER MEMBRANE PROTEIN ASSEMBLY FACTOR BAMB"/>
    <property type="match status" value="1"/>
</dbReference>
<dbReference type="AlphaFoldDB" id="A0A518E141"/>
<dbReference type="Pfam" id="PF13360">
    <property type="entry name" value="PQQ_2"/>
    <property type="match status" value="2"/>
</dbReference>
<name>A0A518E141_9BACT</name>
<proteinExistence type="predicted"/>
<feature type="region of interest" description="Disordered" evidence="1">
    <location>
        <begin position="531"/>
        <end position="575"/>
    </location>
</feature>
<dbReference type="SMART" id="SM00564">
    <property type="entry name" value="PQQ"/>
    <property type="match status" value="4"/>
</dbReference>
<feature type="compositionally biased region" description="Low complexity" evidence="1">
    <location>
        <begin position="495"/>
        <end position="514"/>
    </location>
</feature>
<dbReference type="OrthoDB" id="273000at2"/>
<feature type="domain" description="Pyrrolo-quinoline quinone repeat" evidence="3">
    <location>
        <begin position="315"/>
        <end position="408"/>
    </location>
</feature>
<sequence precursor="true">MRTPLLSLALLLLGGTPAFCQLQVGTSGLVDTSALARFGLVRQWHSSIEVDRSRGELAFITPFISQVRGTTVLEVSDGRRVVKFAEKDRDRFGERIGLEEAQKRAKEQVYRFERLGVKEPTTTTLVVPEVTLYCATDHGTIHALDGETGETIWVRTVGSRNHPTLQPGVNEHYVAIVNGSILYILDRLTGRDLWSRQLQGVPGAGPAVADFLVHVPMLDGMMESYQLVESRQPRAFYKSHGRAMLQPIVTRGMNKDPDGEPFVATSLVWATDRGHVYVNHANKKGDSRFRLEANDTITAPPVFMPPNKILVTSVDGYVYCVHEKTGDMVWRFSAGEPITRSASPIGDAVYVTCDIGGLYKIDAETGEEVWWVPRIRKFLGATSGRVYAQNENNRIVILDSATGGRLGELSTETLNFAIPNISTNRIYVGNRKGTIQCLREIPDEYPTVYNAIEAEEVPETQQADAGEGTGGAPAAGPVNPFGGGAPSNPFGGGAPADPFGGAAPADPFGAGGAAPADPFGAGGAAPADPFGAGGAAPAADPFGAGGAAPAADPFGAGGAAPAADPFGAAANPFGN</sequence>
<feature type="region of interest" description="Disordered" evidence="1">
    <location>
        <begin position="459"/>
        <end position="514"/>
    </location>
</feature>
<dbReference type="Proteomes" id="UP000317648">
    <property type="component" value="Chromosome"/>
</dbReference>
<feature type="signal peptide" evidence="2">
    <location>
        <begin position="1"/>
        <end position="20"/>
    </location>
</feature>
<feature type="chain" id="PRO_5022005042" evidence="2">
    <location>
        <begin position="21"/>
        <end position="575"/>
    </location>
</feature>
<dbReference type="EMBL" id="CP036433">
    <property type="protein sequence ID" value="QDU97781.1"/>
    <property type="molecule type" value="Genomic_DNA"/>
</dbReference>
<feature type="compositionally biased region" description="Gly residues" evidence="1">
    <location>
        <begin position="481"/>
        <end position="494"/>
    </location>
</feature>
<reference evidence="4 5" key="1">
    <citation type="submission" date="2019-02" db="EMBL/GenBank/DDBJ databases">
        <title>Deep-cultivation of Planctomycetes and their phenomic and genomic characterization uncovers novel biology.</title>
        <authorList>
            <person name="Wiegand S."/>
            <person name="Jogler M."/>
            <person name="Boedeker C."/>
            <person name="Pinto D."/>
            <person name="Vollmers J."/>
            <person name="Rivas-Marin E."/>
            <person name="Kohn T."/>
            <person name="Peeters S.H."/>
            <person name="Heuer A."/>
            <person name="Rast P."/>
            <person name="Oberbeckmann S."/>
            <person name="Bunk B."/>
            <person name="Jeske O."/>
            <person name="Meyerdierks A."/>
            <person name="Storesund J.E."/>
            <person name="Kallscheuer N."/>
            <person name="Luecker S."/>
            <person name="Lage O.M."/>
            <person name="Pohl T."/>
            <person name="Merkel B.J."/>
            <person name="Hornburger P."/>
            <person name="Mueller R.-W."/>
            <person name="Bruemmer F."/>
            <person name="Labrenz M."/>
            <person name="Spormann A.M."/>
            <person name="Op den Camp H."/>
            <person name="Overmann J."/>
            <person name="Amann R."/>
            <person name="Jetten M.S.M."/>
            <person name="Mascher T."/>
            <person name="Medema M.H."/>
            <person name="Devos D.P."/>
            <person name="Kaster A.-K."/>
            <person name="Ovreas L."/>
            <person name="Rohde M."/>
            <person name="Galperin M.Y."/>
            <person name="Jogler C."/>
        </authorList>
    </citation>
    <scope>NUCLEOTIDE SEQUENCE [LARGE SCALE GENOMIC DNA]</scope>
    <source>
        <strain evidence="4 5">Pla85_3_4</strain>
    </source>
</reference>
<evidence type="ECO:0000259" key="3">
    <source>
        <dbReference type="Pfam" id="PF13360"/>
    </source>
</evidence>
<dbReference type="Gene3D" id="2.130.10.10">
    <property type="entry name" value="YVTN repeat-like/Quinoprotein amine dehydrogenase"/>
    <property type="match status" value="2"/>
</dbReference>
<dbReference type="InterPro" id="IPR011047">
    <property type="entry name" value="Quinoprotein_ADH-like_sf"/>
</dbReference>
<evidence type="ECO:0000256" key="1">
    <source>
        <dbReference type="SAM" id="MobiDB-lite"/>
    </source>
</evidence>
<accession>A0A518E141</accession>
<dbReference type="InterPro" id="IPR002372">
    <property type="entry name" value="PQQ_rpt_dom"/>
</dbReference>
<dbReference type="InterPro" id="IPR018391">
    <property type="entry name" value="PQQ_b-propeller_rpt"/>
</dbReference>
<evidence type="ECO:0000256" key="2">
    <source>
        <dbReference type="SAM" id="SignalP"/>
    </source>
</evidence>
<feature type="domain" description="Pyrrolo-quinoline quinone repeat" evidence="3">
    <location>
        <begin position="119"/>
        <end position="204"/>
    </location>
</feature>
<dbReference type="RefSeq" id="WP_145056535.1">
    <property type="nucleotide sequence ID" value="NZ_CP036433.1"/>
</dbReference>
<keyword evidence="2" id="KW-0732">Signal</keyword>
<evidence type="ECO:0000313" key="4">
    <source>
        <dbReference type="EMBL" id="QDU97781.1"/>
    </source>
</evidence>
<dbReference type="InterPro" id="IPR015943">
    <property type="entry name" value="WD40/YVTN_repeat-like_dom_sf"/>
</dbReference>
<keyword evidence="5" id="KW-1185">Reference proteome</keyword>
<organism evidence="4 5">
    <name type="scientific">Lignipirellula cremea</name>
    <dbReference type="NCBI Taxonomy" id="2528010"/>
    <lineage>
        <taxon>Bacteria</taxon>
        <taxon>Pseudomonadati</taxon>
        <taxon>Planctomycetota</taxon>
        <taxon>Planctomycetia</taxon>
        <taxon>Pirellulales</taxon>
        <taxon>Pirellulaceae</taxon>
        <taxon>Lignipirellula</taxon>
    </lineage>
</organism>
<dbReference type="KEGG" id="lcre:Pla8534_56370"/>
<dbReference type="SUPFAM" id="SSF50998">
    <property type="entry name" value="Quinoprotein alcohol dehydrogenase-like"/>
    <property type="match status" value="1"/>
</dbReference>